<sequence>MFIFDKSTDFYVLKTDQKTGKNLVFHKKIFESYGSQKLAVLA</sequence>
<protein>
    <submittedName>
        <fullName evidence="1">Uncharacterized protein</fullName>
    </submittedName>
</protein>
<organism evidence="1 2">
    <name type="scientific">Arenibacter nanhaiticus</name>
    <dbReference type="NCBI Taxonomy" id="558155"/>
    <lineage>
        <taxon>Bacteria</taxon>
        <taxon>Pseudomonadati</taxon>
        <taxon>Bacteroidota</taxon>
        <taxon>Flavobacteriia</taxon>
        <taxon>Flavobacteriales</taxon>
        <taxon>Flavobacteriaceae</taxon>
        <taxon>Arenibacter</taxon>
    </lineage>
</organism>
<keyword evidence="2" id="KW-1185">Reference proteome</keyword>
<proteinExistence type="predicted"/>
<dbReference type="Proteomes" id="UP000184231">
    <property type="component" value="Unassembled WGS sequence"/>
</dbReference>
<dbReference type="EMBL" id="FQYX01000014">
    <property type="protein sequence ID" value="SHJ23465.1"/>
    <property type="molecule type" value="Genomic_DNA"/>
</dbReference>
<dbReference type="STRING" id="558155.SAMN04487911_11478"/>
<accession>A0A1M6HMP9</accession>
<evidence type="ECO:0000313" key="1">
    <source>
        <dbReference type="EMBL" id="SHJ23465.1"/>
    </source>
</evidence>
<reference evidence="1 2" key="1">
    <citation type="submission" date="2016-11" db="EMBL/GenBank/DDBJ databases">
        <authorList>
            <person name="Jaros S."/>
            <person name="Januszkiewicz K."/>
            <person name="Wedrychowicz H."/>
        </authorList>
    </citation>
    <scope>NUCLEOTIDE SEQUENCE [LARGE SCALE GENOMIC DNA]</scope>
    <source>
        <strain evidence="1 2">CGMCC 1.8863</strain>
    </source>
</reference>
<gene>
    <name evidence="1" type="ORF">SAMN04487911_11478</name>
</gene>
<dbReference type="AlphaFoldDB" id="A0A1M6HMP9"/>
<evidence type="ECO:0000313" key="2">
    <source>
        <dbReference type="Proteomes" id="UP000184231"/>
    </source>
</evidence>
<name>A0A1M6HMP9_9FLAO</name>